<keyword evidence="3" id="KW-1185">Reference proteome</keyword>
<dbReference type="OrthoDB" id="2855396at2"/>
<comment type="caution">
    <text evidence="2">The sequence shown here is derived from an EMBL/GenBank/DDBJ whole genome shotgun (WGS) entry which is preliminary data.</text>
</comment>
<reference evidence="2 3" key="1">
    <citation type="submission" date="2020-08" db="EMBL/GenBank/DDBJ databases">
        <title>Genomic Encyclopedia of Type Strains, Phase IV (KMG-IV): sequencing the most valuable type-strain genomes for metagenomic binning, comparative biology and taxonomic classification.</title>
        <authorList>
            <person name="Goeker M."/>
        </authorList>
    </citation>
    <scope>NUCLEOTIDE SEQUENCE [LARGE SCALE GENOMIC DNA]</scope>
    <source>
        <strain evidence="2 3">DSM 15895</strain>
    </source>
</reference>
<accession>A0A7W8CQL0</accession>
<name>A0A7W8CQL0_9BACL</name>
<gene>
    <name evidence="2" type="ORF">HNQ44_001241</name>
</gene>
<feature type="domain" description="MEDS" evidence="1">
    <location>
        <begin position="19"/>
        <end position="171"/>
    </location>
</feature>
<dbReference type="AlphaFoldDB" id="A0A7W8CQL0"/>
<sequence>MTKKVEELSEGLQRKKTGHIFYYSNVLEKYVENAISYIVFGIKQGDHVLLVENTRIYPMIRKELEQRLTVEELEKVLYIDNFDFYWRNNNFHPRTIMNHFNEVAGPLLESGKAVRTWGHIEWGMQEDIEREIVEYEKELDTIVHEKDAVSVCAYDASKVTDSLKTKLMAVHGLYMTDEKVHALAMNKAQESDTA</sequence>
<proteinExistence type="predicted"/>
<dbReference type="Proteomes" id="UP000525923">
    <property type="component" value="Unassembled WGS sequence"/>
</dbReference>
<dbReference type="RefSeq" id="WP_135503099.1">
    <property type="nucleotide sequence ID" value="NZ_JACHHE010000003.1"/>
</dbReference>
<organism evidence="2 3">
    <name type="scientific">Planococcus koreensis</name>
    <dbReference type="NCBI Taxonomy" id="112331"/>
    <lineage>
        <taxon>Bacteria</taxon>
        <taxon>Bacillati</taxon>
        <taxon>Bacillota</taxon>
        <taxon>Bacilli</taxon>
        <taxon>Bacillales</taxon>
        <taxon>Caryophanaceae</taxon>
        <taxon>Planococcus</taxon>
    </lineage>
</organism>
<dbReference type="EMBL" id="JACHHE010000003">
    <property type="protein sequence ID" value="MBB5179817.1"/>
    <property type="molecule type" value="Genomic_DNA"/>
</dbReference>
<protein>
    <recommendedName>
        <fullName evidence="1">MEDS domain-containing protein</fullName>
    </recommendedName>
</protein>
<dbReference type="InterPro" id="IPR025847">
    <property type="entry name" value="MEDS_domain"/>
</dbReference>
<evidence type="ECO:0000259" key="1">
    <source>
        <dbReference type="Pfam" id="PF14417"/>
    </source>
</evidence>
<evidence type="ECO:0000313" key="3">
    <source>
        <dbReference type="Proteomes" id="UP000525923"/>
    </source>
</evidence>
<dbReference type="Pfam" id="PF14417">
    <property type="entry name" value="MEDS"/>
    <property type="match status" value="1"/>
</dbReference>
<evidence type="ECO:0000313" key="2">
    <source>
        <dbReference type="EMBL" id="MBB5179817.1"/>
    </source>
</evidence>